<organism evidence="11 12">
    <name type="scientific">Manihot esculenta</name>
    <name type="common">Cassava</name>
    <name type="synonym">Jatropha manihot</name>
    <dbReference type="NCBI Taxonomy" id="3983"/>
    <lineage>
        <taxon>Eukaryota</taxon>
        <taxon>Viridiplantae</taxon>
        <taxon>Streptophyta</taxon>
        <taxon>Embryophyta</taxon>
        <taxon>Tracheophyta</taxon>
        <taxon>Spermatophyta</taxon>
        <taxon>Magnoliopsida</taxon>
        <taxon>eudicotyledons</taxon>
        <taxon>Gunneridae</taxon>
        <taxon>Pentapetalae</taxon>
        <taxon>rosids</taxon>
        <taxon>fabids</taxon>
        <taxon>Malpighiales</taxon>
        <taxon>Euphorbiaceae</taxon>
        <taxon>Crotonoideae</taxon>
        <taxon>Manihoteae</taxon>
        <taxon>Manihot</taxon>
    </lineage>
</organism>
<evidence type="ECO:0000256" key="1">
    <source>
        <dbReference type="ARBA" id="ARBA00010899"/>
    </source>
</evidence>
<dbReference type="SUPFAM" id="SSF47576">
    <property type="entry name" value="Calponin-homology domain, CH-domain"/>
    <property type="match status" value="1"/>
</dbReference>
<dbReference type="Pfam" id="PF00307">
    <property type="entry name" value="CH"/>
    <property type="match status" value="1"/>
</dbReference>
<dbReference type="GO" id="GO:0008017">
    <property type="term" value="F:microtubule binding"/>
    <property type="evidence" value="ECO:0000318"/>
    <property type="project" value="GO_Central"/>
</dbReference>
<comment type="caution">
    <text evidence="11">The sequence shown here is derived from an EMBL/GenBank/DDBJ whole genome shotgun (WGS) entry which is preliminary data.</text>
</comment>
<dbReference type="STRING" id="3983.A0A2C9VD72"/>
<evidence type="ECO:0000256" key="8">
    <source>
        <dbReference type="SAM" id="MobiDB-lite"/>
    </source>
</evidence>
<feature type="compositionally biased region" description="Basic residues" evidence="8">
    <location>
        <begin position="954"/>
        <end position="963"/>
    </location>
</feature>
<feature type="region of interest" description="Disordered" evidence="8">
    <location>
        <begin position="886"/>
        <end position="1011"/>
    </location>
</feature>
<evidence type="ECO:0000256" key="7">
    <source>
        <dbReference type="PROSITE-ProRule" id="PRU00283"/>
    </source>
</evidence>
<dbReference type="SUPFAM" id="SSF52540">
    <property type="entry name" value="P-loop containing nucleoside triphosphate hydrolases"/>
    <property type="match status" value="1"/>
</dbReference>
<dbReference type="OrthoDB" id="3176171at2759"/>
<keyword evidence="2" id="KW-0493">Microtubule</keyword>
<dbReference type="GO" id="GO:0015630">
    <property type="term" value="C:microtubule cytoskeleton"/>
    <property type="evidence" value="ECO:0000318"/>
    <property type="project" value="GO_Central"/>
</dbReference>
<dbReference type="FunFam" id="1.10.418.10:FF:000062">
    <property type="entry name" value="Kinesin-like protein KIN-14I isoform A"/>
    <property type="match status" value="1"/>
</dbReference>
<dbReference type="PROSITE" id="PS50021">
    <property type="entry name" value="CH"/>
    <property type="match status" value="1"/>
</dbReference>
<feature type="compositionally biased region" description="Low complexity" evidence="8">
    <location>
        <begin position="971"/>
        <end position="983"/>
    </location>
</feature>
<dbReference type="Proteomes" id="UP000091857">
    <property type="component" value="Chromosome 9"/>
</dbReference>
<dbReference type="InterPro" id="IPR001752">
    <property type="entry name" value="Kinesin_motor_dom"/>
</dbReference>
<comment type="similarity">
    <text evidence="1">Belongs to the TRAFAC class myosin-kinesin ATPase superfamily. Kinesin family. KIN-14 subfamily.</text>
</comment>
<feature type="compositionally biased region" description="Polar residues" evidence="8">
    <location>
        <begin position="282"/>
        <end position="292"/>
    </location>
</feature>
<dbReference type="Pfam" id="PF00225">
    <property type="entry name" value="Kinesin"/>
    <property type="match status" value="1"/>
</dbReference>
<dbReference type="CDD" id="cd21203">
    <property type="entry name" value="CH_AtKIN14-like"/>
    <property type="match status" value="1"/>
</dbReference>
<dbReference type="GO" id="GO:0007018">
    <property type="term" value="P:microtubule-based movement"/>
    <property type="evidence" value="ECO:0007669"/>
    <property type="project" value="InterPro"/>
</dbReference>
<dbReference type="GO" id="GO:0005524">
    <property type="term" value="F:ATP binding"/>
    <property type="evidence" value="ECO:0007669"/>
    <property type="project" value="UniProtKB-UniRule"/>
</dbReference>
<dbReference type="Gramene" id="Manes.09G174500.1.v8.1">
    <property type="protein sequence ID" value="Manes.09G174500.1.v8.1.CDS"/>
    <property type="gene ID" value="Manes.09G174500.v8.1"/>
</dbReference>
<dbReference type="CDD" id="cd01366">
    <property type="entry name" value="KISc_C_terminal"/>
    <property type="match status" value="1"/>
</dbReference>
<protein>
    <recommendedName>
        <fullName evidence="13">Kinesin-like protein</fullName>
    </recommendedName>
</protein>
<dbReference type="GO" id="GO:0007017">
    <property type="term" value="P:microtubule-based process"/>
    <property type="evidence" value="ECO:0000318"/>
    <property type="project" value="GO_Central"/>
</dbReference>
<dbReference type="InterPro" id="IPR027640">
    <property type="entry name" value="Kinesin-like_fam"/>
</dbReference>
<keyword evidence="12" id="KW-1185">Reference proteome</keyword>
<dbReference type="SMART" id="SM00129">
    <property type="entry name" value="KISc"/>
    <property type="match status" value="1"/>
</dbReference>
<keyword evidence="5" id="KW-0175">Coiled coil</keyword>
<dbReference type="SMART" id="SM00033">
    <property type="entry name" value="CH"/>
    <property type="match status" value="1"/>
</dbReference>
<dbReference type="InterPro" id="IPR001715">
    <property type="entry name" value="CH_dom"/>
</dbReference>
<reference evidence="12" key="1">
    <citation type="journal article" date="2016" name="Nat. Biotechnol.">
        <title>Sequencing wild and cultivated cassava and related species reveals extensive interspecific hybridization and genetic diversity.</title>
        <authorList>
            <person name="Bredeson J.V."/>
            <person name="Lyons J.B."/>
            <person name="Prochnik S.E."/>
            <person name="Wu G.A."/>
            <person name="Ha C.M."/>
            <person name="Edsinger-Gonzales E."/>
            <person name="Grimwood J."/>
            <person name="Schmutz J."/>
            <person name="Rabbi I.Y."/>
            <person name="Egesi C."/>
            <person name="Nauluvula P."/>
            <person name="Lebot V."/>
            <person name="Ndunguru J."/>
            <person name="Mkamilo G."/>
            <person name="Bart R.S."/>
            <person name="Setter T.L."/>
            <person name="Gleadow R.M."/>
            <person name="Kulakow P."/>
            <person name="Ferguson M.E."/>
            <person name="Rounsley S."/>
            <person name="Rokhsar D.S."/>
        </authorList>
    </citation>
    <scope>NUCLEOTIDE SEQUENCE [LARGE SCALE GENOMIC DNA]</scope>
    <source>
        <strain evidence="12">cv. AM560-2</strain>
    </source>
</reference>
<keyword evidence="6 7" id="KW-0505">Motor protein</keyword>
<evidence type="ECO:0000256" key="4">
    <source>
        <dbReference type="ARBA" id="ARBA00022840"/>
    </source>
</evidence>
<dbReference type="Gene3D" id="3.40.850.10">
    <property type="entry name" value="Kinesin motor domain"/>
    <property type="match status" value="1"/>
</dbReference>
<dbReference type="GO" id="GO:0003777">
    <property type="term" value="F:microtubule motor activity"/>
    <property type="evidence" value="ECO:0007669"/>
    <property type="project" value="InterPro"/>
</dbReference>
<dbReference type="EMBL" id="CM004395">
    <property type="protein sequence ID" value="OAY42369.1"/>
    <property type="molecule type" value="Genomic_DNA"/>
</dbReference>
<evidence type="ECO:0000256" key="6">
    <source>
        <dbReference type="ARBA" id="ARBA00023175"/>
    </source>
</evidence>
<sequence length="1011" mass="112271">MATEHVLPFSVVSVVEEILQQHGTKTSGTRSRQIDLASRKADEASVRRFEAAEWLRKLIGVVGAKDLPAEPSEEEFLLGLRSGIILCTVLNKVQPGAVPKVVAGPCDSVTVTDGAALSAFQYFENVRNFLVAVEEMGLPTFEASDLGQGGKSARVVNCVLALKSYSEWKQSGGIGTWKYGGSLKPQQPFTRKVAEPFLKTVSRTTSLPNGGDRSLYDDLDESSASRSLHKLVQAVISNKKQEEIPYVVESMLNKVTEEFERRLVSQQEMIKATAKDLVVSSPGMSLETTSSDTKMEEEISTPIKAEEASTEITTEEYSNQEDDHHDEESKAQRLKQQMMVEQQHIHIQELKHTLNSTKTGMQFLQIKYQEEFKNLGKRLHGLVHAATEYQKVFEENRKLYNQVQDLKGNIRVYCRVRPFLPGKSSRFSPVDHIEEGNISIITPSKYGKEGRKSFNFNRVFGPMATQEEVFLDTQPLIRSVLDGYNVCIFAYGQTGSGKTYTMSGPIELTEESQGVNYRALSDLFLLSDERKAIISYEISVQMLEIYNEQVRDLLSSDSINKRLEIRNSSQNGINVPDATQLQVASTADVIDLMKLGHRNRAVSATAMNDRSSRSHSCLTVHVQGTNLTSGTVSRGSMHLVDLAGSERVDKSEVIGERLKEAQNINKSLSTLGDVISSLAQKSNHVPYRNSKLTQLLQDSLGGQAKTLMFVHISPEHEALGETLSTLKFAERVATVELGASRINKDSSEVKELKEQIATLKAALARKEGDSEHSQNSQSSSPERLRMKPGSGDSSRRQSLDCVSNIQMRSNSSSLMRRRSLDINDLRTKSPPWPAVGSPAQNDKEEDKESACGDWVDKVMVNKHENLISEDHENLLGQWELDSRQLPEPFYHGYPRDPSKNKDNQEFDAHSRRSDVISTDSDELEAGTSDSSEPDLLWQSNLPRMRSLPNGLVSKPKKTTPKSIKRPEHKSLIPSLIPSPSKKPNGGFSPVGSKLGRYPVGADAKRKIGHGK</sequence>
<feature type="compositionally biased region" description="Basic and acidic residues" evidence="8">
    <location>
        <begin position="321"/>
        <end position="331"/>
    </location>
</feature>
<dbReference type="PRINTS" id="PR00380">
    <property type="entry name" value="KINESINHEAVY"/>
</dbReference>
<feature type="region of interest" description="Disordered" evidence="8">
    <location>
        <begin position="282"/>
        <end position="332"/>
    </location>
</feature>
<dbReference type="FunFam" id="3.40.850.10:FF:000045">
    <property type="entry name" value="Kinesin-like protein KIN-14I isoform A"/>
    <property type="match status" value="1"/>
</dbReference>
<feature type="region of interest" description="Disordered" evidence="8">
    <location>
        <begin position="763"/>
        <end position="849"/>
    </location>
</feature>
<dbReference type="Gene3D" id="1.10.418.10">
    <property type="entry name" value="Calponin-like domain"/>
    <property type="match status" value="1"/>
</dbReference>
<dbReference type="GO" id="GO:0005874">
    <property type="term" value="C:microtubule"/>
    <property type="evidence" value="ECO:0007669"/>
    <property type="project" value="UniProtKB-KW"/>
</dbReference>
<evidence type="ECO:0000259" key="10">
    <source>
        <dbReference type="PROSITE" id="PS50067"/>
    </source>
</evidence>
<feature type="compositionally biased region" description="Basic and acidic residues" evidence="8">
    <location>
        <begin position="818"/>
        <end position="827"/>
    </location>
</feature>
<dbReference type="InterPro" id="IPR019821">
    <property type="entry name" value="Kinesin_motor_CS"/>
</dbReference>
<feature type="binding site" evidence="7">
    <location>
        <begin position="492"/>
        <end position="499"/>
    </location>
    <ligand>
        <name>ATP</name>
        <dbReference type="ChEBI" id="CHEBI:30616"/>
    </ligand>
</feature>
<evidence type="ECO:0000313" key="11">
    <source>
        <dbReference type="EMBL" id="OAY42369.1"/>
    </source>
</evidence>
<accession>A0A2C9VD72</accession>
<dbReference type="AlphaFoldDB" id="A0A2C9VD72"/>
<feature type="domain" description="Kinesin motor" evidence="10">
    <location>
        <begin position="409"/>
        <end position="735"/>
    </location>
</feature>
<keyword evidence="4 7" id="KW-0067">ATP-binding</keyword>
<evidence type="ECO:0000256" key="2">
    <source>
        <dbReference type="ARBA" id="ARBA00022701"/>
    </source>
</evidence>
<dbReference type="InterPro" id="IPR027417">
    <property type="entry name" value="P-loop_NTPase"/>
</dbReference>
<dbReference type="PROSITE" id="PS00411">
    <property type="entry name" value="KINESIN_MOTOR_1"/>
    <property type="match status" value="1"/>
</dbReference>
<gene>
    <name evidence="11" type="ORF">MANES_09G174500v8</name>
</gene>
<evidence type="ECO:0000256" key="3">
    <source>
        <dbReference type="ARBA" id="ARBA00022741"/>
    </source>
</evidence>
<dbReference type="PANTHER" id="PTHR47972">
    <property type="entry name" value="KINESIN-LIKE PROTEIN KLP-3"/>
    <property type="match status" value="1"/>
</dbReference>
<feature type="domain" description="Calponin-homology (CH)" evidence="9">
    <location>
        <begin position="45"/>
        <end position="167"/>
    </location>
</feature>
<name>A0A2C9VD72_MANES</name>
<evidence type="ECO:0000256" key="5">
    <source>
        <dbReference type="ARBA" id="ARBA00023054"/>
    </source>
</evidence>
<dbReference type="PROSITE" id="PS50067">
    <property type="entry name" value="KINESIN_MOTOR_2"/>
    <property type="match status" value="1"/>
</dbReference>
<evidence type="ECO:0000259" key="9">
    <source>
        <dbReference type="PROSITE" id="PS50021"/>
    </source>
</evidence>
<evidence type="ECO:0000313" key="12">
    <source>
        <dbReference type="Proteomes" id="UP000091857"/>
    </source>
</evidence>
<dbReference type="InterPro" id="IPR036961">
    <property type="entry name" value="Kinesin_motor_dom_sf"/>
</dbReference>
<feature type="compositionally biased region" description="Basic and acidic residues" evidence="8">
    <location>
        <begin position="893"/>
        <end position="914"/>
    </location>
</feature>
<proteinExistence type="inferred from homology"/>
<dbReference type="InterPro" id="IPR036872">
    <property type="entry name" value="CH_dom_sf"/>
</dbReference>
<dbReference type="PANTHER" id="PTHR47972:SF12">
    <property type="entry name" value="KINESIN-LIKE PROTEIN KIN-14H"/>
    <property type="match status" value="1"/>
</dbReference>
<keyword evidence="3 7" id="KW-0547">Nucleotide-binding</keyword>
<dbReference type="GO" id="GO:0016887">
    <property type="term" value="F:ATP hydrolysis activity"/>
    <property type="evidence" value="ECO:0007669"/>
    <property type="project" value="UniProtKB-ARBA"/>
</dbReference>
<evidence type="ECO:0008006" key="13">
    <source>
        <dbReference type="Google" id="ProtNLM"/>
    </source>
</evidence>